<feature type="non-terminal residue" evidence="2">
    <location>
        <position position="1"/>
    </location>
</feature>
<protein>
    <submittedName>
        <fullName evidence="2">Glycoside hydrolase</fullName>
    </submittedName>
</protein>
<dbReference type="PANTHER" id="PTHR43739:SF5">
    <property type="entry name" value="EXO-ALPHA-SIALIDASE"/>
    <property type="match status" value="1"/>
</dbReference>
<name>A0A7V8NWF3_9BACT</name>
<dbReference type="GO" id="GO:0010411">
    <property type="term" value="P:xyloglucan metabolic process"/>
    <property type="evidence" value="ECO:0007669"/>
    <property type="project" value="TreeGrafter"/>
</dbReference>
<dbReference type="InterPro" id="IPR052025">
    <property type="entry name" value="Xyloglucanase_GH74"/>
</dbReference>
<gene>
    <name evidence="2" type="ORF">HRJ53_27175</name>
</gene>
<dbReference type="EMBL" id="JACDQQ010002631">
    <property type="protein sequence ID" value="MBA0088688.1"/>
    <property type="molecule type" value="Genomic_DNA"/>
</dbReference>
<dbReference type="PANTHER" id="PTHR43739">
    <property type="entry name" value="XYLOGLUCANASE (EUROFUNG)"/>
    <property type="match status" value="1"/>
</dbReference>
<evidence type="ECO:0000313" key="3">
    <source>
        <dbReference type="Proteomes" id="UP000567293"/>
    </source>
</evidence>
<feature type="region of interest" description="Disordered" evidence="1">
    <location>
        <begin position="650"/>
        <end position="676"/>
    </location>
</feature>
<proteinExistence type="predicted"/>
<evidence type="ECO:0000256" key="1">
    <source>
        <dbReference type="SAM" id="MobiDB-lite"/>
    </source>
</evidence>
<evidence type="ECO:0000313" key="2">
    <source>
        <dbReference type="EMBL" id="MBA0088688.1"/>
    </source>
</evidence>
<dbReference type="Gene3D" id="2.130.10.10">
    <property type="entry name" value="YVTN repeat-like/Quinoprotein amine dehydrogenase"/>
    <property type="match status" value="1"/>
</dbReference>
<reference evidence="2" key="1">
    <citation type="submission" date="2020-06" db="EMBL/GenBank/DDBJ databases">
        <title>Legume-microbial interactions unlock mineral nutrients during tropical forest succession.</title>
        <authorList>
            <person name="Epihov D.Z."/>
        </authorList>
    </citation>
    <scope>NUCLEOTIDE SEQUENCE [LARGE SCALE GENOMIC DNA]</scope>
    <source>
        <strain evidence="2">Pan2503</strain>
    </source>
</reference>
<dbReference type="CDD" id="cd15482">
    <property type="entry name" value="Sialidase_non-viral"/>
    <property type="match status" value="1"/>
</dbReference>
<sequence>QLYHVTTDNRFPYWVYGAQQESGSVATLSRSDFGEITFRDWRLPGIFEYGAVAVDPLDPNILYGAWLTRTKQDMSEYAQVAPEPIRRGEYRYVRTLPVVFSPLEPHTLYFAANVLFKTSDAGNSWQVISPDLTRESYEVPPNLGVFAASDPEKGKHRGVIYAVAPSFKEANTIWAGTDDGLIHITRDGAKSWQNVTPSGLNPWSKVSIIEASHFEAGTAYAAINSFRLDDLRAHIYRTRDFGKTWEEITKGIPDGGASNVVREDPERKGLLFAGTEGSVYVSLDDGDDWQPLELNLPHTSMRDLAVHGDDLIVATHGRSFWILDDITPLRQWNADMAKESAYLFLPGTAIRFRWNRNPDTPLPPEFPAGKNPPDGAIIDYYLASPSRKPVTIEVLDGQNHLVRRYSSADKPEPMEKIAREHAIPMYWVRPTEIPSAAAGMHRFVWDMHYPPPEALAHEFPISAIYHDTPKYPLGAWALPGNYTVKLTVEGKTYTQPLVVKMDPRITTSLSDLQKQFGMESSAVDGMNQSYEALAQVRSVRAQLKELAAKAGKGSLAEAIAALDKQAAELEGAAQASFYGLPPRGKQRENFSTLNQHFASMLAVADSADASPTTQAKTVSAELRTALESLLSGWKNAKEQVIPALNKQLKGAGLSEVETSKPPSESPSADPDAGDRP</sequence>
<dbReference type="InterPro" id="IPR015943">
    <property type="entry name" value="WD40/YVTN_repeat-like_dom_sf"/>
</dbReference>
<keyword evidence="3" id="KW-1185">Reference proteome</keyword>
<dbReference type="SUPFAM" id="SSF110296">
    <property type="entry name" value="Oligoxyloglucan reducing end-specific cellobiohydrolase"/>
    <property type="match status" value="1"/>
</dbReference>
<accession>A0A7V8NWF3</accession>
<feature type="compositionally biased region" description="Low complexity" evidence="1">
    <location>
        <begin position="659"/>
        <end position="670"/>
    </location>
</feature>
<dbReference type="GO" id="GO:0016787">
    <property type="term" value="F:hydrolase activity"/>
    <property type="evidence" value="ECO:0007669"/>
    <property type="project" value="UniProtKB-KW"/>
</dbReference>
<dbReference type="Proteomes" id="UP000567293">
    <property type="component" value="Unassembled WGS sequence"/>
</dbReference>
<comment type="caution">
    <text evidence="2">The sequence shown here is derived from an EMBL/GenBank/DDBJ whole genome shotgun (WGS) entry which is preliminary data.</text>
</comment>
<dbReference type="AlphaFoldDB" id="A0A7V8NWF3"/>
<organism evidence="2 3">
    <name type="scientific">Candidatus Acidiferrum panamense</name>
    <dbReference type="NCBI Taxonomy" id="2741543"/>
    <lineage>
        <taxon>Bacteria</taxon>
        <taxon>Pseudomonadati</taxon>
        <taxon>Acidobacteriota</taxon>
        <taxon>Terriglobia</taxon>
        <taxon>Candidatus Acidiferrales</taxon>
        <taxon>Candidatus Acidiferrum</taxon>
    </lineage>
</organism>
<keyword evidence="2" id="KW-0378">Hydrolase</keyword>